<sequence>MVIANCMPRLRLTLPVPLGQQHSQQPSQQPHVLLRRPTRLCHALARDGLGLVVPGVFDSLIVGAASRQIGRLGGLERHRTPANVSSHLHRIASRLPTCCQPARAHDASTPALPSQLESQRTSCSRCTCHSAARSVAGVGDGRRATGDTATNAALPSGATVFNTKPA</sequence>
<dbReference type="AlphaFoldDB" id="A0A9P4QTC9"/>
<dbReference type="Proteomes" id="UP000799444">
    <property type="component" value="Unassembled WGS sequence"/>
</dbReference>
<keyword evidence="2" id="KW-1185">Reference proteome</keyword>
<reference evidence="1" key="1">
    <citation type="journal article" date="2020" name="Stud. Mycol.">
        <title>101 Dothideomycetes genomes: a test case for predicting lifestyles and emergence of pathogens.</title>
        <authorList>
            <person name="Haridas S."/>
            <person name="Albert R."/>
            <person name="Binder M."/>
            <person name="Bloem J."/>
            <person name="Labutti K."/>
            <person name="Salamov A."/>
            <person name="Andreopoulos B."/>
            <person name="Baker S."/>
            <person name="Barry K."/>
            <person name="Bills G."/>
            <person name="Bluhm B."/>
            <person name="Cannon C."/>
            <person name="Castanera R."/>
            <person name="Culley D."/>
            <person name="Daum C."/>
            <person name="Ezra D."/>
            <person name="Gonzalez J."/>
            <person name="Henrissat B."/>
            <person name="Kuo A."/>
            <person name="Liang C."/>
            <person name="Lipzen A."/>
            <person name="Lutzoni F."/>
            <person name="Magnuson J."/>
            <person name="Mondo S."/>
            <person name="Nolan M."/>
            <person name="Ohm R."/>
            <person name="Pangilinan J."/>
            <person name="Park H.-J."/>
            <person name="Ramirez L."/>
            <person name="Alfaro M."/>
            <person name="Sun H."/>
            <person name="Tritt A."/>
            <person name="Yoshinaga Y."/>
            <person name="Zwiers L.-H."/>
            <person name="Turgeon B."/>
            <person name="Goodwin S."/>
            <person name="Spatafora J."/>
            <person name="Crous P."/>
            <person name="Grigoriev I."/>
        </authorList>
    </citation>
    <scope>NUCLEOTIDE SEQUENCE</scope>
    <source>
        <strain evidence="1">CBS 125425</strain>
    </source>
</reference>
<accession>A0A9P4QTC9</accession>
<name>A0A9P4QTC9_9PLEO</name>
<dbReference type="EMBL" id="ML996211">
    <property type="protein sequence ID" value="KAF2730729.1"/>
    <property type="molecule type" value="Genomic_DNA"/>
</dbReference>
<evidence type="ECO:0000313" key="1">
    <source>
        <dbReference type="EMBL" id="KAF2730729.1"/>
    </source>
</evidence>
<comment type="caution">
    <text evidence="1">The sequence shown here is derived from an EMBL/GenBank/DDBJ whole genome shotgun (WGS) entry which is preliminary data.</text>
</comment>
<protein>
    <submittedName>
        <fullName evidence="1">Uncharacterized protein</fullName>
    </submittedName>
</protein>
<evidence type="ECO:0000313" key="2">
    <source>
        <dbReference type="Proteomes" id="UP000799444"/>
    </source>
</evidence>
<gene>
    <name evidence="1" type="ORF">EJ04DRAFT_34593</name>
</gene>
<organism evidence="1 2">
    <name type="scientific">Polyplosphaeria fusca</name>
    <dbReference type="NCBI Taxonomy" id="682080"/>
    <lineage>
        <taxon>Eukaryota</taxon>
        <taxon>Fungi</taxon>
        <taxon>Dikarya</taxon>
        <taxon>Ascomycota</taxon>
        <taxon>Pezizomycotina</taxon>
        <taxon>Dothideomycetes</taxon>
        <taxon>Pleosporomycetidae</taxon>
        <taxon>Pleosporales</taxon>
        <taxon>Tetraplosphaeriaceae</taxon>
        <taxon>Polyplosphaeria</taxon>
    </lineage>
</organism>
<proteinExistence type="predicted"/>